<dbReference type="InterPro" id="IPR023828">
    <property type="entry name" value="Peptidase_S8_Ser-AS"/>
</dbReference>
<evidence type="ECO:0000259" key="8">
    <source>
        <dbReference type="Pfam" id="PF06280"/>
    </source>
</evidence>
<dbReference type="InterPro" id="IPR010435">
    <property type="entry name" value="C5a/SBT2-like_Fn3"/>
</dbReference>
<feature type="domain" description="Peptidase S8/S53" evidence="7">
    <location>
        <begin position="3"/>
        <end position="277"/>
    </location>
</feature>
<dbReference type="Proteomes" id="UP000738325">
    <property type="component" value="Unassembled WGS sequence"/>
</dbReference>
<keyword evidence="5" id="KW-0720">Serine protease</keyword>
<dbReference type="InterPro" id="IPR050131">
    <property type="entry name" value="Peptidase_S8_subtilisin-like"/>
</dbReference>
<dbReference type="PROSITE" id="PS51892">
    <property type="entry name" value="SUBTILASE"/>
    <property type="match status" value="1"/>
</dbReference>
<accession>A0A9P6R131</accession>
<keyword evidence="2" id="KW-0645">Protease</keyword>
<evidence type="ECO:0000256" key="1">
    <source>
        <dbReference type="ARBA" id="ARBA00011073"/>
    </source>
</evidence>
<evidence type="ECO:0000256" key="6">
    <source>
        <dbReference type="PROSITE-ProRule" id="PRU01240"/>
    </source>
</evidence>
<keyword evidence="4" id="KW-0378">Hydrolase</keyword>
<evidence type="ECO:0000256" key="2">
    <source>
        <dbReference type="ARBA" id="ARBA00022670"/>
    </source>
</evidence>
<organism evidence="9 10">
    <name type="scientific">Dissophora globulifera</name>
    <dbReference type="NCBI Taxonomy" id="979702"/>
    <lineage>
        <taxon>Eukaryota</taxon>
        <taxon>Fungi</taxon>
        <taxon>Fungi incertae sedis</taxon>
        <taxon>Mucoromycota</taxon>
        <taxon>Mortierellomycotina</taxon>
        <taxon>Mortierellomycetes</taxon>
        <taxon>Mortierellales</taxon>
        <taxon>Mortierellaceae</taxon>
        <taxon>Dissophora</taxon>
    </lineage>
</organism>
<dbReference type="Gene3D" id="2.60.40.1710">
    <property type="entry name" value="Subtilisin-like superfamily"/>
    <property type="match status" value="1"/>
</dbReference>
<dbReference type="PROSITE" id="PS00138">
    <property type="entry name" value="SUBTILASE_SER"/>
    <property type="match status" value="1"/>
</dbReference>
<comment type="similarity">
    <text evidence="1 6">Belongs to the peptidase S8 family.</text>
</comment>
<feature type="domain" description="C5a peptidase/Subtilisin-like protease SBT2-like Fn3-like" evidence="8">
    <location>
        <begin position="304"/>
        <end position="412"/>
    </location>
</feature>
<dbReference type="GO" id="GO:0005615">
    <property type="term" value="C:extracellular space"/>
    <property type="evidence" value="ECO:0007669"/>
    <property type="project" value="TreeGrafter"/>
</dbReference>
<evidence type="ECO:0000259" key="7">
    <source>
        <dbReference type="Pfam" id="PF00082"/>
    </source>
</evidence>
<dbReference type="EMBL" id="JAAAIP010001577">
    <property type="protein sequence ID" value="KAG0305495.1"/>
    <property type="molecule type" value="Genomic_DNA"/>
</dbReference>
<dbReference type="GO" id="GO:0006508">
    <property type="term" value="P:proteolysis"/>
    <property type="evidence" value="ECO:0007669"/>
    <property type="project" value="UniProtKB-KW"/>
</dbReference>
<dbReference type="Gene3D" id="3.40.50.200">
    <property type="entry name" value="Peptidase S8/S53 domain"/>
    <property type="match status" value="1"/>
</dbReference>
<evidence type="ECO:0000256" key="4">
    <source>
        <dbReference type="ARBA" id="ARBA00022801"/>
    </source>
</evidence>
<sequence length="582" mass="62391">MAVVAAAGDSGADGVWMVSDTGLGETSSSVASFDNKYQSYRSFTYGDIYRPYTSSVTFSVDPAAIYPMFDVLDGSLSDGCEPGQYDDIDAAGKFILVSGNTLHCPPHLRAELAQGANAAGVILQSIPYGLGATPALDNFPVISIEFQAGVDIITAYKKDPQTLVSFSAQKDSFAVENAGFPSAFSSYGLDGELHSKPDLGAPGSNILSTYPLAKDGYAVLSGTSMATPYIAGAHALYIQSQKKTFRGSQVRKVLKNTATISKDFNATTTASAAKQGAGLVNVLNAILTTTCISPDHIDLFDSVRHRKTVHIKIKNEGKKSETYTLSHTPADALNSYYRGTSVPDGTPRIEADYATVGFSANPINIAPGETITVALTFKMPKKGDETQWPIYSGYVIATPNTAGSIAVHVPYTGLKGDFSKVPIEDTDLGAPFMYGKDADGFYAPVPPSRSFNLQGPVVDLTPVIITREGSHTPRFTIRVYDPNNFFLGYLYSPDLGLADVALGRNIKYVENVEFDEAFQSWTWLGEVQPEGASNLVTLPSNSYRLEVASQRKFTSGVYPQDFEIFDLGSYTILTNTGGEGPK</sequence>
<evidence type="ECO:0000313" key="9">
    <source>
        <dbReference type="EMBL" id="KAG0305495.1"/>
    </source>
</evidence>
<name>A0A9P6R131_9FUNG</name>
<dbReference type="PANTHER" id="PTHR43806:SF66">
    <property type="entry name" value="SERIN ENDOPEPTIDASE"/>
    <property type="match status" value="1"/>
</dbReference>
<dbReference type="Pfam" id="PF00082">
    <property type="entry name" value="Peptidase_S8"/>
    <property type="match status" value="1"/>
</dbReference>
<dbReference type="OrthoDB" id="10256524at2759"/>
<proteinExistence type="inferred from homology"/>
<evidence type="ECO:0000256" key="3">
    <source>
        <dbReference type="ARBA" id="ARBA00022729"/>
    </source>
</evidence>
<evidence type="ECO:0000313" key="10">
    <source>
        <dbReference type="Proteomes" id="UP000738325"/>
    </source>
</evidence>
<dbReference type="GO" id="GO:0016020">
    <property type="term" value="C:membrane"/>
    <property type="evidence" value="ECO:0007669"/>
    <property type="project" value="InterPro"/>
</dbReference>
<dbReference type="InterPro" id="IPR000209">
    <property type="entry name" value="Peptidase_S8/S53_dom"/>
</dbReference>
<dbReference type="SUPFAM" id="SSF52743">
    <property type="entry name" value="Subtilisin-like"/>
    <property type="match status" value="1"/>
</dbReference>
<evidence type="ECO:0000256" key="5">
    <source>
        <dbReference type="ARBA" id="ARBA00022825"/>
    </source>
</evidence>
<keyword evidence="3" id="KW-0732">Signal</keyword>
<protein>
    <submittedName>
        <fullName evidence="9">Uncharacterized protein</fullName>
    </submittedName>
</protein>
<comment type="caution">
    <text evidence="6">Lacks conserved residue(s) required for the propagation of feature annotation.</text>
</comment>
<gene>
    <name evidence="9" type="ORF">BGZ99_002050</name>
</gene>
<reference evidence="9" key="1">
    <citation type="journal article" date="2020" name="Fungal Divers.">
        <title>Resolving the Mortierellaceae phylogeny through synthesis of multi-gene phylogenetics and phylogenomics.</title>
        <authorList>
            <person name="Vandepol N."/>
            <person name="Liber J."/>
            <person name="Desiro A."/>
            <person name="Na H."/>
            <person name="Kennedy M."/>
            <person name="Barry K."/>
            <person name="Grigoriev I.V."/>
            <person name="Miller A.N."/>
            <person name="O'Donnell K."/>
            <person name="Stajich J.E."/>
            <person name="Bonito G."/>
        </authorList>
    </citation>
    <scope>NUCLEOTIDE SEQUENCE</scope>
    <source>
        <strain evidence="9">REB-010B</strain>
    </source>
</reference>
<dbReference type="InterPro" id="IPR036852">
    <property type="entry name" value="Peptidase_S8/S53_dom_sf"/>
</dbReference>
<comment type="caution">
    <text evidence="9">The sequence shown here is derived from an EMBL/GenBank/DDBJ whole genome shotgun (WGS) entry which is preliminary data.</text>
</comment>
<dbReference type="GO" id="GO:0004252">
    <property type="term" value="F:serine-type endopeptidase activity"/>
    <property type="evidence" value="ECO:0007669"/>
    <property type="project" value="InterPro"/>
</dbReference>
<dbReference type="Pfam" id="PF06280">
    <property type="entry name" value="fn3_5"/>
    <property type="match status" value="1"/>
</dbReference>
<dbReference type="PANTHER" id="PTHR43806">
    <property type="entry name" value="PEPTIDASE S8"/>
    <property type="match status" value="1"/>
</dbReference>
<keyword evidence="10" id="KW-1185">Reference proteome</keyword>
<dbReference type="AlphaFoldDB" id="A0A9P6R131"/>